<evidence type="ECO:0000256" key="1">
    <source>
        <dbReference type="SAM" id="MobiDB-lite"/>
    </source>
</evidence>
<evidence type="ECO:0000313" key="2">
    <source>
        <dbReference type="EMBL" id="PPQ90111.1"/>
    </source>
</evidence>
<feature type="compositionally biased region" description="Polar residues" evidence="1">
    <location>
        <begin position="77"/>
        <end position="86"/>
    </location>
</feature>
<evidence type="ECO:0000313" key="3">
    <source>
        <dbReference type="Proteomes" id="UP000283269"/>
    </source>
</evidence>
<comment type="caution">
    <text evidence="2">The sequence shown here is derived from an EMBL/GenBank/DDBJ whole genome shotgun (WGS) entry which is preliminary data.</text>
</comment>
<feature type="region of interest" description="Disordered" evidence="1">
    <location>
        <begin position="76"/>
        <end position="106"/>
    </location>
</feature>
<keyword evidence="3" id="KW-1185">Reference proteome</keyword>
<name>A0A409XH97_PSICY</name>
<dbReference type="InParanoid" id="A0A409XH97"/>
<dbReference type="Proteomes" id="UP000283269">
    <property type="component" value="Unassembled WGS sequence"/>
</dbReference>
<dbReference type="OrthoDB" id="3061143at2759"/>
<dbReference type="AlphaFoldDB" id="A0A409XH97"/>
<dbReference type="EMBL" id="NHYD01001701">
    <property type="protein sequence ID" value="PPQ90111.1"/>
    <property type="molecule type" value="Genomic_DNA"/>
</dbReference>
<reference evidence="2 3" key="1">
    <citation type="journal article" date="2018" name="Evol. Lett.">
        <title>Horizontal gene cluster transfer increased hallucinogenic mushroom diversity.</title>
        <authorList>
            <person name="Reynolds H.T."/>
            <person name="Vijayakumar V."/>
            <person name="Gluck-Thaler E."/>
            <person name="Korotkin H.B."/>
            <person name="Matheny P.B."/>
            <person name="Slot J.C."/>
        </authorList>
    </citation>
    <scope>NUCLEOTIDE SEQUENCE [LARGE SCALE GENOMIC DNA]</scope>
    <source>
        <strain evidence="2 3">2631</strain>
    </source>
</reference>
<proteinExistence type="predicted"/>
<sequence length="106" mass="11237">MQAQKTMSAPGAQSKVFSRTKDADSSIRFNIVKTGAAADWCSGRRLKWQAAVSALAPIGDDENCAWPSWQLNIAPGVSQSDSNLQESLGKFGEPHVDASDSSGIPT</sequence>
<gene>
    <name evidence="2" type="ORF">CVT25_012275</name>
</gene>
<organism evidence="2 3">
    <name type="scientific">Psilocybe cyanescens</name>
    <dbReference type="NCBI Taxonomy" id="93625"/>
    <lineage>
        <taxon>Eukaryota</taxon>
        <taxon>Fungi</taxon>
        <taxon>Dikarya</taxon>
        <taxon>Basidiomycota</taxon>
        <taxon>Agaricomycotina</taxon>
        <taxon>Agaricomycetes</taxon>
        <taxon>Agaricomycetidae</taxon>
        <taxon>Agaricales</taxon>
        <taxon>Agaricineae</taxon>
        <taxon>Strophariaceae</taxon>
        <taxon>Psilocybe</taxon>
    </lineage>
</organism>
<accession>A0A409XH97</accession>
<feature type="non-terminal residue" evidence="2">
    <location>
        <position position="106"/>
    </location>
</feature>
<protein>
    <submittedName>
        <fullName evidence="2">Uncharacterized protein</fullName>
    </submittedName>
</protein>